<proteinExistence type="predicted"/>
<dbReference type="InterPro" id="IPR002173">
    <property type="entry name" value="Carboh/pur_kinase_PfkB_CS"/>
</dbReference>
<sequence length="228" mass="25205">MVHVLQPNCFFTRWYPDVVKHKEVVITKGHFGAVHILCETIVMEAMDQECPNTITLSSCPSADQDKSGIFRAVHEYSHVQHVAKAPKGAEMSPKSTQQFMKVSATYRLTLMGISKDLDANAEVMDPTGAGDSFLAGYLASLHDSLEDTLFSWDADKLQNQDSKTKSRLQFAAWVAGRKLGGVGARTALPTRQDVIDRLGHNPLHIQENVSRLVGNFDLDAISQKPQIL</sequence>
<dbReference type="InterPro" id="IPR052562">
    <property type="entry name" value="Ketohexokinase-related"/>
</dbReference>
<reference evidence="1" key="1">
    <citation type="submission" date="2021-01" db="EMBL/GenBank/DDBJ databases">
        <authorList>
            <person name="Corre E."/>
            <person name="Pelletier E."/>
            <person name="Niang G."/>
            <person name="Scheremetjew M."/>
            <person name="Finn R."/>
            <person name="Kale V."/>
            <person name="Holt S."/>
            <person name="Cochrane G."/>
            <person name="Meng A."/>
            <person name="Brown T."/>
            <person name="Cohen L."/>
        </authorList>
    </citation>
    <scope>NUCLEOTIDE SEQUENCE</scope>
    <source>
        <strain evidence="1">CCMP125</strain>
    </source>
</reference>
<dbReference type="PROSITE" id="PS00584">
    <property type="entry name" value="PFKB_KINASES_2"/>
    <property type="match status" value="1"/>
</dbReference>
<dbReference type="AlphaFoldDB" id="A0A7S3DV24"/>
<name>A0A7S3DV24_9STRA</name>
<protein>
    <submittedName>
        <fullName evidence="1">Uncharacterized protein</fullName>
    </submittedName>
</protein>
<dbReference type="EMBL" id="HBHT01032375">
    <property type="protein sequence ID" value="CAD9984638.1"/>
    <property type="molecule type" value="Transcribed_RNA"/>
</dbReference>
<evidence type="ECO:0000313" key="1">
    <source>
        <dbReference type="EMBL" id="CAD9984638.1"/>
    </source>
</evidence>
<gene>
    <name evidence="1" type="ORF">APAL1065_LOCUS21762</name>
</gene>
<dbReference type="GO" id="GO:0016301">
    <property type="term" value="F:kinase activity"/>
    <property type="evidence" value="ECO:0007669"/>
    <property type="project" value="InterPro"/>
</dbReference>
<accession>A0A7S3DV24</accession>
<dbReference type="SUPFAM" id="SSF53613">
    <property type="entry name" value="Ribokinase-like"/>
    <property type="match status" value="1"/>
</dbReference>
<organism evidence="1">
    <name type="scientific">Entomoneis paludosa</name>
    <dbReference type="NCBI Taxonomy" id="265537"/>
    <lineage>
        <taxon>Eukaryota</taxon>
        <taxon>Sar</taxon>
        <taxon>Stramenopiles</taxon>
        <taxon>Ochrophyta</taxon>
        <taxon>Bacillariophyta</taxon>
        <taxon>Bacillariophyceae</taxon>
        <taxon>Bacillariophycidae</taxon>
        <taxon>Entomoneidaceae</taxon>
        <taxon>Entomoneis</taxon>
    </lineage>
</organism>
<dbReference type="PANTHER" id="PTHR42774:SF3">
    <property type="entry name" value="KETOHEXOKINASE"/>
    <property type="match status" value="1"/>
</dbReference>
<dbReference type="PANTHER" id="PTHR42774">
    <property type="entry name" value="PHOSPHOTRANSFERASE SYSTEM TRANSPORT PROTEIN"/>
    <property type="match status" value="1"/>
</dbReference>
<dbReference type="InterPro" id="IPR029056">
    <property type="entry name" value="Ribokinase-like"/>
</dbReference>
<dbReference type="Gene3D" id="3.40.1190.20">
    <property type="match status" value="1"/>
</dbReference>